<protein>
    <recommendedName>
        <fullName evidence="4">Integral membrane protein</fullName>
    </recommendedName>
</protein>
<keyword evidence="1" id="KW-0472">Membrane</keyword>
<keyword evidence="1" id="KW-0812">Transmembrane</keyword>
<evidence type="ECO:0000313" key="3">
    <source>
        <dbReference type="Proteomes" id="UP001501371"/>
    </source>
</evidence>
<dbReference type="Proteomes" id="UP001501371">
    <property type="component" value="Unassembled WGS sequence"/>
</dbReference>
<name>A0ABN1UKA1_9ACTN</name>
<keyword evidence="1" id="KW-1133">Transmembrane helix</keyword>
<accession>A0ABN1UKA1</accession>
<feature type="transmembrane region" description="Helical" evidence="1">
    <location>
        <begin position="12"/>
        <end position="35"/>
    </location>
</feature>
<comment type="caution">
    <text evidence="2">The sequence shown here is derived from an EMBL/GenBank/DDBJ whole genome shotgun (WGS) entry which is preliminary data.</text>
</comment>
<sequence>MAKDSGQSKVFEVVQTVAVLAAIPLGLIPLVQYVASDDHGDLFRALFGEQTGSMGLLLPGLVILVALVIVGVAEVAKKRGKTSR</sequence>
<dbReference type="EMBL" id="BAAAKV010000005">
    <property type="protein sequence ID" value="GAA1154690.1"/>
    <property type="molecule type" value="Genomic_DNA"/>
</dbReference>
<evidence type="ECO:0008006" key="4">
    <source>
        <dbReference type="Google" id="ProtNLM"/>
    </source>
</evidence>
<reference evidence="2 3" key="1">
    <citation type="journal article" date="2019" name="Int. J. Syst. Evol. Microbiol.">
        <title>The Global Catalogue of Microorganisms (GCM) 10K type strain sequencing project: providing services to taxonomists for standard genome sequencing and annotation.</title>
        <authorList>
            <consortium name="The Broad Institute Genomics Platform"/>
            <consortium name="The Broad Institute Genome Sequencing Center for Infectious Disease"/>
            <person name="Wu L."/>
            <person name="Ma J."/>
        </authorList>
    </citation>
    <scope>NUCLEOTIDE SEQUENCE [LARGE SCALE GENOMIC DNA]</scope>
    <source>
        <strain evidence="2 3">JCM 12696</strain>
    </source>
</reference>
<proteinExistence type="predicted"/>
<gene>
    <name evidence="2" type="ORF">GCM10009654_07760</name>
</gene>
<organism evidence="2 3">
    <name type="scientific">Streptomyces hebeiensis</name>
    <dbReference type="NCBI Taxonomy" id="229486"/>
    <lineage>
        <taxon>Bacteria</taxon>
        <taxon>Bacillati</taxon>
        <taxon>Actinomycetota</taxon>
        <taxon>Actinomycetes</taxon>
        <taxon>Kitasatosporales</taxon>
        <taxon>Streptomycetaceae</taxon>
        <taxon>Streptomyces</taxon>
    </lineage>
</organism>
<dbReference type="RefSeq" id="WP_344270115.1">
    <property type="nucleotide sequence ID" value="NZ_BAAAKV010000005.1"/>
</dbReference>
<keyword evidence="3" id="KW-1185">Reference proteome</keyword>
<evidence type="ECO:0000313" key="2">
    <source>
        <dbReference type="EMBL" id="GAA1154690.1"/>
    </source>
</evidence>
<evidence type="ECO:0000256" key="1">
    <source>
        <dbReference type="SAM" id="Phobius"/>
    </source>
</evidence>
<feature type="transmembrane region" description="Helical" evidence="1">
    <location>
        <begin position="55"/>
        <end position="76"/>
    </location>
</feature>